<sequence length="817" mass="92235">MLADLDKFLSFPWGRESFLKTAVGMRPDKRNLGKSTGKRQLTTDPIKSLVSQLQQKTFRLKGFPPALQLIAFRNIPGLLDLVLDDSTSKTILLWKRLTHPKQVISLPQIHALESNLKLPVDPLIVGDLNADQSWAEWDDEVKDKKVAYMYDLIWVSHQFQKTDWPGGDATLPPISVPKKKQSRGHCGPRRYSTRSKPELNLSDDEKSRLISELQTKVEELSNRVMKLEKAKKTVRFKRSTKLSSSFVACSSISKRKKIMEVPIQSQTSESHTLPEHVFGQPEVAQQVPDDHLDKTQDSSDSIPLINTEITDDPMDVFVTPLQSEHSNKDDANEGNPVYDTDVKDQNANEEDVDSQMQDASERVPTTHSGLDLPKEHNSEELETNANETDVDGKMQDSLDRETASHSHIDLPIDQSSEEQQAKIMSELIMVFKKDVNLMSEINFAAANNIYLCLSHHIFVYYNIQDTMEAAAASHSLLGFAKFAKKKVTLESAAVSQALSQTPPEVNFDDDTMKAMVIYSHPIHDTNSKPNKQLESSPTPTEDQITDSQDIGAHDLDENQEEGYVDVSDSSPAREREKPTLSEAEVFLVAELLSKSKTGSYELLPSMSKSEFALFRNTLSAAPNTEHLTSSGYLISNKFLLSLAKPTNWVSTLHMEVLVSLLSQKLATTLTNQRAAFVQPWFANHLQGKLKSFKAAKMKSRVKWSEPMKQFIVGPNTEWFADIDTIYLPMIWDSKHWVGLAINLGVWSVEILDPNTDLYEEDEVRRFIEPVVTIMPYLIQRYCKPECSQNHGLQPFYWKRLDGLYKNLRSGDCGPVAM</sequence>
<evidence type="ECO:0000256" key="1">
    <source>
        <dbReference type="ARBA" id="ARBA00005234"/>
    </source>
</evidence>
<reference evidence="6" key="3">
    <citation type="submission" date="1998-08" db="EMBL/GenBank/DDBJ databases">
        <authorList>
            <person name="Waterston R."/>
        </authorList>
    </citation>
    <scope>NUCLEOTIDE SEQUENCE</scope>
</reference>
<dbReference type="PANTHER" id="PTHR48449">
    <property type="entry name" value="DUF1985 DOMAIN-CONTAINING PROTEIN"/>
    <property type="match status" value="1"/>
</dbReference>
<reference evidence="7" key="5">
    <citation type="submission" date="2000-03" db="EMBL/GenBank/DDBJ databases">
        <authorList>
            <person name="EU Arabidopsis sequencing project"/>
        </authorList>
    </citation>
    <scope>NUCLEOTIDE SEQUENCE</scope>
</reference>
<comment type="similarity">
    <text evidence="1">Belongs to the peptidase C48 family.</text>
</comment>
<reference key="4">
    <citation type="journal article" date="1999" name="Nature">
        <title>Sequence and analysis of chromosome 4 of the plant Arabidopsis thaliana.</title>
        <authorList>
            <consortium name="EU"/>
            <consortium name="CSHL and WU Arabidopsis Sequencing Project"/>
            <person name="Mayer K."/>
            <person name="Schuller C."/>
            <person name="Wambutt R."/>
            <person name="Murphy G."/>
            <person name="Volckaert G."/>
            <person name="Pohl T."/>
            <person name="Dusterhoft A."/>
            <person name="Stiekema W."/>
            <person name="Entian K.D."/>
            <person name="Terryn N."/>
            <person name="Harris B."/>
            <person name="Ansorge W."/>
            <person name="Brandt P."/>
            <person name="Grivell L."/>
            <person name="Rieger M."/>
            <person name="Weichselgartner M."/>
            <person name="de Simone V."/>
            <person name="Obermaier B."/>
            <person name="Mache R."/>
            <person name="Muller M."/>
            <person name="Kreis M."/>
            <person name="Delseny M."/>
            <person name="Puigdomenech P."/>
            <person name="Watson M."/>
            <person name="Schmidtheini T."/>
            <person name="Reichert B."/>
            <person name="Portatelle D."/>
            <person name="Perez-Alonso M."/>
            <person name="Boutry M."/>
            <person name="Bancroft I."/>
            <person name="Vos P."/>
            <person name="Hoheisel J."/>
            <person name="Zimmermann W."/>
            <person name="Wedler H."/>
            <person name="Ridley P."/>
            <person name="Langham S.A."/>
            <person name="McCullagh B."/>
            <person name="Bilham L."/>
            <person name="Robben J."/>
            <person name="Van der Schueren J."/>
            <person name="Grymonprez B."/>
            <person name="Chuang Y.J."/>
            <person name="Vandenbussche F."/>
            <person name="Braeken M."/>
            <person name="Weltjens I."/>
            <person name="Voet M."/>
            <person name="Bastiaens I."/>
            <person name="Aert R."/>
            <person name="Defoor E."/>
            <person name="Weitzenegger T."/>
            <person name="Bothe G."/>
            <person name="Ramsperger U."/>
            <person name="Hilbert H."/>
            <person name="Braun M."/>
            <person name="Holzer E."/>
            <person name="Brandt A."/>
            <person name="Peters S."/>
            <person name="van Staveren M."/>
            <person name="Dirske W."/>
            <person name="Mooijman P."/>
            <person name="Klein Lankhorst R."/>
            <person name="Rose M."/>
            <person name="Hauf J."/>
            <person name="Kotter P."/>
            <person name="Berneiser S."/>
            <person name="Hempel S."/>
            <person name="Feldpausch M."/>
            <person name="Lamberth S."/>
            <person name="Van den Daele H."/>
            <person name="De Keyser A."/>
            <person name="Buysshaert C."/>
            <person name="Gielen J."/>
            <person name="Villarroel R."/>
            <person name="De Clercq R."/>
            <person name="Van Montagu M."/>
            <person name="Rogers J."/>
            <person name="Cronin A."/>
            <person name="Quail M."/>
            <person name="Bray-Allen S."/>
            <person name="Clark L."/>
            <person name="Doggett J."/>
            <person name="Hall S."/>
            <person name="Kay M."/>
            <person name="Lennard N."/>
            <person name="McLay K."/>
            <person name="Mayes R."/>
            <person name="Pettett A."/>
            <person name="Rajandream M.A."/>
            <person name="Lyne M."/>
            <person name="Benes V."/>
            <person name="Rechmann S."/>
            <person name="Borkova D."/>
            <person name="Blocker H."/>
            <person name="Scharfe M."/>
            <person name="Grimm M."/>
            <person name="Lohnert T.H."/>
            <person name="Dose S."/>
            <person name="de Haan M."/>
            <person name="Maarse A."/>
            <person name="Schafer M."/>
            <person name="Muller-Auer S."/>
            <person name="Gabel C."/>
            <person name="Fuchs M."/>
            <person name="Fartmann B."/>
            <person name="Granderath K."/>
            <person name="Dauner D."/>
            <person name="Herzl A."/>
            <person name="Neumann S."/>
            <person name="Argiriou A."/>
            <person name="Vitale D."/>
            <person name="Liguori R."/>
            <person name="Piravandi E."/>
            <person name="Massenet O."/>
            <person name="Quigley F."/>
            <person name="Clabauld G."/>
            <person name="Mundlein A."/>
            <person name="Felber R."/>
            <person name="Schnabl S."/>
            <person name="Hiller R."/>
            <person name="Schmidt W."/>
            <person name="Lecharny A."/>
            <person name="Aubourg S."/>
            <person name="Chefdor F."/>
            <person name="Cooke R."/>
            <person name="Berger C."/>
            <person name="Montfort A."/>
            <person name="Casacuberta E."/>
            <person name="Gibbons T."/>
            <person name="Weber N."/>
            <person name="Vandenbol M."/>
            <person name="Bargues M."/>
            <person name="Terol J."/>
            <person name="Torres A."/>
            <person name="Perez-Perez A."/>
            <person name="Purnelle B."/>
            <person name="Bent E."/>
            <person name="Johnson S."/>
            <person name="Tacon D."/>
            <person name="Jesse T."/>
            <person name="Heijnen L."/>
            <person name="Schwarz S."/>
            <person name="Scholler P."/>
            <person name="Heber S."/>
            <person name="Francs P."/>
            <person name="Bielke C."/>
            <person name="Frishman D."/>
            <person name="Haase D."/>
            <person name="Lemcke K."/>
            <person name="Mewes H.W."/>
            <person name="Stocker S."/>
            <person name="Zaccaria P."/>
            <person name="Bevan M."/>
            <person name="Wilson R.K."/>
            <person name="de la Bastide M."/>
            <person name="Habermann K."/>
            <person name="Parnell L."/>
            <person name="Dedhia N."/>
            <person name="Gnoj L."/>
            <person name="Schutz K."/>
            <person name="Huang E."/>
            <person name="Spiegel L."/>
            <person name="Sehkon M."/>
            <person name="Murray J."/>
            <person name="Sheet P."/>
            <person name="Cordes M."/>
            <person name="Abu-Threideh J."/>
            <person name="Stoneking T."/>
            <person name="Kalicki J."/>
            <person name="Graves T."/>
            <person name="Harmon G."/>
            <person name="Edwards J."/>
            <person name="Latreille P."/>
            <person name="Courtney L."/>
            <person name="Cloud J."/>
            <person name="Abbott A."/>
            <person name="Scott K."/>
            <person name="Johnson D."/>
            <person name="Minx P."/>
            <person name="Bentley D."/>
            <person name="Fulton B."/>
            <person name="Miller N."/>
            <person name="Greco T."/>
            <person name="Kemp K."/>
            <person name="Kramer J."/>
            <person name="Fulton L."/>
            <person name="Mardis E."/>
            <person name="Dante M."/>
            <person name="Pepin K."/>
            <person name="Hillier L."/>
            <person name="Nelson J."/>
            <person name="Spieth J."/>
            <person name="Ryan E."/>
            <person name="Andrews S."/>
            <person name="Geisel C."/>
            <person name="Layman D."/>
            <person name="Du H."/>
            <person name="Ali J."/>
            <person name="Berghoff A."/>
            <person name="Jones K."/>
            <person name="Drone K."/>
            <person name="Cotton M."/>
            <person name="Joshu C."/>
            <person name="Antonoiu B."/>
            <person name="Zidanic M."/>
            <person name="Strong C."/>
            <person name="Sun H."/>
            <person name="Lamar B."/>
            <person name="Yordan C."/>
            <person name="Ma P."/>
            <person name="Zhong J."/>
            <person name="Preston R."/>
            <person name="Vil D."/>
            <person name="Shekher M."/>
            <person name="Matero A."/>
            <person name="Shah R."/>
            <person name="Swaby I.K."/>
            <person name="O'Shaughnessy A."/>
            <person name="Rodriguez M."/>
            <person name="Hoffmann J."/>
            <person name="Till S."/>
            <person name="Granat S."/>
            <person name="Shohdy N."/>
            <person name="Hasegawa A."/>
            <person name="Hameed A."/>
            <person name="Lodhi M."/>
            <person name="Johnson A."/>
            <person name="Chen E."/>
            <person name="Marra M."/>
            <person name="Martienssen R."/>
            <person name="McCombie W.R."/>
        </authorList>
    </citation>
    <scope>NUCLEOTIDE SEQUENCE [LARGE SCALE GENOMIC DNA]</scope>
    <source>
        <strain>cv. Columbia</strain>
    </source>
</reference>
<evidence type="ECO:0000256" key="2">
    <source>
        <dbReference type="ARBA" id="ARBA00022670"/>
    </source>
</evidence>
<dbReference type="PIR" id="T01866">
    <property type="entry name" value="T01866"/>
</dbReference>
<feature type="region of interest" description="Disordered" evidence="4">
    <location>
        <begin position="291"/>
        <end position="311"/>
    </location>
</feature>
<evidence type="ECO:0000313" key="6">
    <source>
        <dbReference type="EMBL" id="AAC28218.1"/>
    </source>
</evidence>
<accession>O81512</accession>
<evidence type="ECO:0000259" key="5">
    <source>
        <dbReference type="PROSITE" id="PS50600"/>
    </source>
</evidence>
<keyword evidence="3" id="KW-0378">Hydrolase</keyword>
<evidence type="ECO:0000313" key="7">
    <source>
        <dbReference type="EMBL" id="CAB77865.1"/>
    </source>
</evidence>
<dbReference type="Pfam" id="PF02902">
    <property type="entry name" value="Peptidase_C48"/>
    <property type="match status" value="1"/>
</dbReference>
<name>O81512_ARATH</name>
<proteinExistence type="inferred from homology"/>
<dbReference type="PROSITE" id="PS50600">
    <property type="entry name" value="ULP_PROTEASE"/>
    <property type="match status" value="1"/>
</dbReference>
<reference evidence="7" key="6">
    <citation type="submission" date="2000-03" db="EMBL/GenBank/DDBJ databases">
        <authorList>
            <person name="Lamar B."/>
            <person name="Stoneking T."/>
            <person name="Stumpf J."/>
            <person name="Mewes H.W."/>
            <person name="Lemcke K."/>
            <person name="Mayer K.F.X."/>
        </authorList>
    </citation>
    <scope>NUCLEOTIDE SEQUENCE</scope>
</reference>
<dbReference type="PANTHER" id="PTHR48449:SF1">
    <property type="entry name" value="DUF1985 DOMAIN-CONTAINING PROTEIN"/>
    <property type="match status" value="1"/>
</dbReference>
<feature type="compositionally biased region" description="Polar residues" evidence="4">
    <location>
        <begin position="354"/>
        <end position="368"/>
    </location>
</feature>
<feature type="compositionally biased region" description="Polar residues" evidence="4">
    <location>
        <begin position="527"/>
        <end position="548"/>
    </location>
</feature>
<dbReference type="GO" id="GO:0008234">
    <property type="term" value="F:cysteine-type peptidase activity"/>
    <property type="evidence" value="ECO:0007669"/>
    <property type="project" value="InterPro"/>
</dbReference>
<dbReference type="SUPFAM" id="SSF54001">
    <property type="entry name" value="Cysteine proteinases"/>
    <property type="match status" value="1"/>
</dbReference>
<feature type="region of interest" description="Disordered" evidence="4">
    <location>
        <begin position="324"/>
        <end position="392"/>
    </location>
</feature>
<feature type="domain" description="Ubiquitin-like protease family profile" evidence="5">
    <location>
        <begin position="632"/>
        <end position="817"/>
    </location>
</feature>
<evidence type="ECO:0000256" key="4">
    <source>
        <dbReference type="SAM" id="MobiDB-lite"/>
    </source>
</evidence>
<dbReference type="InterPro" id="IPR038765">
    <property type="entry name" value="Papain-like_cys_pep_sf"/>
</dbReference>
<dbReference type="AlphaFoldDB" id="O81512"/>
<reference evidence="6" key="1">
    <citation type="submission" date="1998-07" db="EMBL/GenBank/DDBJ databases">
        <title>The A. thaliana Genome Sequencing Project.</title>
        <authorList>
            <person name="WashU"/>
        </authorList>
    </citation>
    <scope>NUCLEOTIDE SEQUENCE</scope>
</reference>
<keyword evidence="2" id="KW-0645">Protease</keyword>
<feature type="region of interest" description="Disordered" evidence="4">
    <location>
        <begin position="521"/>
        <end position="579"/>
    </location>
</feature>
<feature type="region of interest" description="Disordered" evidence="4">
    <location>
        <begin position="170"/>
        <end position="205"/>
    </location>
</feature>
<organism evidence="6">
    <name type="scientific">Arabidopsis thaliana</name>
    <name type="common">Mouse-ear cress</name>
    <dbReference type="NCBI Taxonomy" id="3702"/>
    <lineage>
        <taxon>Eukaryota</taxon>
        <taxon>Viridiplantae</taxon>
        <taxon>Streptophyta</taxon>
        <taxon>Embryophyta</taxon>
        <taxon>Tracheophyta</taxon>
        <taxon>Spermatophyta</taxon>
        <taxon>Magnoliopsida</taxon>
        <taxon>eudicotyledons</taxon>
        <taxon>Gunneridae</taxon>
        <taxon>Pentapetalae</taxon>
        <taxon>rosids</taxon>
        <taxon>malvids</taxon>
        <taxon>Brassicales</taxon>
        <taxon>Brassicaceae</taxon>
        <taxon>Camelineae</taxon>
        <taxon>Arabidopsis</taxon>
    </lineage>
</organism>
<gene>
    <name evidence="6" type="primary">T24M8.3</name>
    <name evidence="7" type="ordered locus">At4g03970</name>
</gene>
<evidence type="ECO:0000256" key="3">
    <source>
        <dbReference type="ARBA" id="ARBA00022801"/>
    </source>
</evidence>
<dbReference type="EMBL" id="AL161499">
    <property type="protein sequence ID" value="CAB77865.1"/>
    <property type="molecule type" value="Genomic_DNA"/>
</dbReference>
<dbReference type="Gene3D" id="3.40.395.10">
    <property type="entry name" value="Adenoviral Proteinase, Chain A"/>
    <property type="match status" value="1"/>
</dbReference>
<dbReference type="InterPro" id="IPR003653">
    <property type="entry name" value="Peptidase_C48_C"/>
</dbReference>
<protein>
    <submittedName>
        <fullName evidence="6">T24M8.3 protein</fullName>
    </submittedName>
</protein>
<reference evidence="6" key="2">
    <citation type="submission" date="1998-07" db="EMBL/GenBank/DDBJ databases">
        <title>The sequence of A. thaliana T24M8.</title>
        <authorList>
            <person name="Latreille P."/>
            <person name="Elliott G."/>
            <person name="Le T."/>
        </authorList>
    </citation>
    <scope>NUCLEOTIDE SEQUENCE</scope>
</reference>
<feature type="compositionally biased region" description="Basic residues" evidence="4">
    <location>
        <begin position="177"/>
        <end position="193"/>
    </location>
</feature>
<dbReference type="GO" id="GO:0006508">
    <property type="term" value="P:proteolysis"/>
    <property type="evidence" value="ECO:0007669"/>
    <property type="project" value="UniProtKB-KW"/>
</dbReference>
<dbReference type="EMBL" id="AF077409">
    <property type="protein sequence ID" value="AAC28218.1"/>
    <property type="molecule type" value="Genomic_DNA"/>
</dbReference>